<accession>A0A3S2VSI1</accession>
<keyword evidence="4 10" id="KW-0699">rRNA-binding</keyword>
<feature type="binding site" evidence="10">
    <location>
        <position position="293"/>
    </location>
    <ligand>
        <name>Zn(2+)</name>
        <dbReference type="ChEBI" id="CHEBI:29105"/>
    </ligand>
</feature>
<dbReference type="GO" id="GO:0005525">
    <property type="term" value="F:GTP binding"/>
    <property type="evidence" value="ECO:0007669"/>
    <property type="project" value="UniProtKB-UniRule"/>
</dbReference>
<dbReference type="HAMAP" id="MF_01820">
    <property type="entry name" value="GTPase_RsgA"/>
    <property type="match status" value="1"/>
</dbReference>
<dbReference type="GO" id="GO:0003924">
    <property type="term" value="F:GTPase activity"/>
    <property type="evidence" value="ECO:0007669"/>
    <property type="project" value="UniProtKB-UniRule"/>
</dbReference>
<comment type="function">
    <text evidence="10">One of several proteins that assist in the late maturation steps of the functional core of the 30S ribosomal subunit. Helps release RbfA from mature subunits. May play a role in the assembly of ribosomal proteins into the subunit. Circularly permuted GTPase that catalyzes slow GTP hydrolysis, GTPase activity is stimulated by the 30S ribosomal subunit.</text>
</comment>
<feature type="binding site" evidence="10">
    <location>
        <position position="287"/>
    </location>
    <ligand>
        <name>Zn(2+)</name>
        <dbReference type="ChEBI" id="CHEBI:29105"/>
    </ligand>
</feature>
<feature type="binding site" evidence="10">
    <location>
        <position position="280"/>
    </location>
    <ligand>
        <name>Zn(2+)</name>
        <dbReference type="ChEBI" id="CHEBI:29105"/>
    </ligand>
</feature>
<dbReference type="Gene3D" id="3.40.50.300">
    <property type="entry name" value="P-loop containing nucleotide triphosphate hydrolases"/>
    <property type="match status" value="1"/>
</dbReference>
<sequence length="353" mass="38739">MTYQMTDLAEFGWNPHFSAQLEPDDLEQAVPVRVTAVHRGAVSVAGPGVDISIPPYRSDPDDSETTATVGDWLLLDAETHRPRRMLPRQSLLKRRLAGTGRDVQLIAANVDTLFIVTSCNQDFNIPRLERYLALASEAEVTPVIILTKADLCDDPGAYLRQAYALPSVHMVESVNALDGKEVERLLPWCSLGQTVALVGSSGVGKSTLINSLTGRADIATQGIRDDDGKGRHTTTGRALHRMPSGGWVVDTPGIRELQLTDVQSGLDDVFSDIVDLARSCRFSTCRHDTEPDCAVTAAIEAGALEESRLERWRKLIAEEAFNSASLAQRRSRDKAFGKMVKRATKDKKDYLEP</sequence>
<dbReference type="InterPro" id="IPR030378">
    <property type="entry name" value="G_CP_dom"/>
</dbReference>
<dbReference type="InterPro" id="IPR004881">
    <property type="entry name" value="Ribosome_biogen_GTPase_RsgA"/>
</dbReference>
<evidence type="ECO:0000256" key="5">
    <source>
        <dbReference type="ARBA" id="ARBA00022741"/>
    </source>
</evidence>
<evidence type="ECO:0000256" key="9">
    <source>
        <dbReference type="ARBA" id="ARBA00023134"/>
    </source>
</evidence>
<comment type="cofactor">
    <cofactor evidence="10">
        <name>Zn(2+)</name>
        <dbReference type="ChEBI" id="CHEBI:29105"/>
    </cofactor>
    <text evidence="10">Binds 1 zinc ion per subunit.</text>
</comment>
<dbReference type="EMBL" id="SADE01000001">
    <property type="protein sequence ID" value="RVU39480.1"/>
    <property type="molecule type" value="Genomic_DNA"/>
</dbReference>
<keyword evidence="15" id="KW-1185">Reference proteome</keyword>
<evidence type="ECO:0000256" key="11">
    <source>
        <dbReference type="SAM" id="MobiDB-lite"/>
    </source>
</evidence>
<feature type="binding site" evidence="10">
    <location>
        <begin position="199"/>
        <end position="207"/>
    </location>
    <ligand>
        <name>GTP</name>
        <dbReference type="ChEBI" id="CHEBI:37565"/>
    </ligand>
</feature>
<comment type="subunit">
    <text evidence="10">Monomer. Associates with 30S ribosomal subunit, binds 16S rRNA.</text>
</comment>
<dbReference type="Proteomes" id="UP000287447">
    <property type="component" value="Unassembled WGS sequence"/>
</dbReference>
<comment type="caution">
    <text evidence="14">The sequence shown here is derived from an EMBL/GenBank/DDBJ whole genome shotgun (WGS) entry which is preliminary data.</text>
</comment>
<reference evidence="15" key="1">
    <citation type="submission" date="2019-01" db="EMBL/GenBank/DDBJ databases">
        <title>Gri0909 isolated from a small marine red alga.</title>
        <authorList>
            <person name="Kim J."/>
            <person name="Jeong S.E."/>
            <person name="Jeon C.O."/>
        </authorList>
    </citation>
    <scope>NUCLEOTIDE SEQUENCE [LARGE SCALE GENOMIC DNA]</scope>
    <source>
        <strain evidence="15">Gri0909</strain>
    </source>
</reference>
<dbReference type="CDD" id="cd01854">
    <property type="entry name" value="YjeQ_EngC"/>
    <property type="match status" value="1"/>
</dbReference>
<dbReference type="EC" id="3.6.1.-" evidence="10"/>
<dbReference type="GO" id="GO:0046872">
    <property type="term" value="F:metal ion binding"/>
    <property type="evidence" value="ECO:0007669"/>
    <property type="project" value="UniProtKB-KW"/>
</dbReference>
<evidence type="ECO:0000256" key="10">
    <source>
        <dbReference type="HAMAP-Rule" id="MF_01820"/>
    </source>
</evidence>
<dbReference type="GO" id="GO:0005737">
    <property type="term" value="C:cytoplasm"/>
    <property type="evidence" value="ECO:0007669"/>
    <property type="project" value="UniProtKB-SubCell"/>
</dbReference>
<dbReference type="AlphaFoldDB" id="A0A3S2VSI1"/>
<organism evidence="14 15">
    <name type="scientific">Hwanghaeella grinnelliae</name>
    <dbReference type="NCBI Taxonomy" id="2500179"/>
    <lineage>
        <taxon>Bacteria</taxon>
        <taxon>Pseudomonadati</taxon>
        <taxon>Pseudomonadota</taxon>
        <taxon>Alphaproteobacteria</taxon>
        <taxon>Rhodospirillales</taxon>
        <taxon>Rhodospirillaceae</taxon>
        <taxon>Hwanghaeella</taxon>
    </lineage>
</organism>
<evidence type="ECO:0000259" key="12">
    <source>
        <dbReference type="PROSITE" id="PS50936"/>
    </source>
</evidence>
<dbReference type="GO" id="GO:0042274">
    <property type="term" value="P:ribosomal small subunit biogenesis"/>
    <property type="evidence" value="ECO:0007669"/>
    <property type="project" value="UniProtKB-UniRule"/>
</dbReference>
<evidence type="ECO:0000256" key="4">
    <source>
        <dbReference type="ARBA" id="ARBA00022730"/>
    </source>
</evidence>
<proteinExistence type="inferred from homology"/>
<evidence type="ECO:0000256" key="1">
    <source>
        <dbReference type="ARBA" id="ARBA00022490"/>
    </source>
</evidence>
<keyword evidence="8 10" id="KW-0694">RNA-binding</keyword>
<keyword evidence="6 10" id="KW-0378">Hydrolase</keyword>
<feature type="binding site" evidence="10">
    <location>
        <begin position="147"/>
        <end position="150"/>
    </location>
    <ligand>
        <name>GTP</name>
        <dbReference type="ChEBI" id="CHEBI:37565"/>
    </ligand>
</feature>
<evidence type="ECO:0000256" key="6">
    <source>
        <dbReference type="ARBA" id="ARBA00022801"/>
    </source>
</evidence>
<dbReference type="SUPFAM" id="SSF52540">
    <property type="entry name" value="P-loop containing nucleoside triphosphate hydrolases"/>
    <property type="match status" value="1"/>
</dbReference>
<dbReference type="Gene3D" id="1.10.40.50">
    <property type="entry name" value="Probable gtpase engc, domain 3"/>
    <property type="match status" value="1"/>
</dbReference>
<evidence type="ECO:0000313" key="14">
    <source>
        <dbReference type="EMBL" id="RVU39480.1"/>
    </source>
</evidence>
<dbReference type="PROSITE" id="PS50936">
    <property type="entry name" value="ENGC_GTPASE"/>
    <property type="match status" value="1"/>
</dbReference>
<keyword evidence="5 10" id="KW-0547">Nucleotide-binding</keyword>
<evidence type="ECO:0000313" key="15">
    <source>
        <dbReference type="Proteomes" id="UP000287447"/>
    </source>
</evidence>
<protein>
    <recommendedName>
        <fullName evidence="10">Small ribosomal subunit biogenesis GTPase RsgA</fullName>
        <ecNumber evidence="10">3.6.1.-</ecNumber>
    </recommendedName>
</protein>
<dbReference type="InterPro" id="IPR027417">
    <property type="entry name" value="P-loop_NTPase"/>
</dbReference>
<evidence type="ECO:0000256" key="2">
    <source>
        <dbReference type="ARBA" id="ARBA00022517"/>
    </source>
</evidence>
<dbReference type="NCBIfam" id="TIGR00157">
    <property type="entry name" value="ribosome small subunit-dependent GTPase A"/>
    <property type="match status" value="1"/>
</dbReference>
<evidence type="ECO:0000259" key="13">
    <source>
        <dbReference type="PROSITE" id="PS51721"/>
    </source>
</evidence>
<dbReference type="OrthoDB" id="9809485at2"/>
<keyword evidence="3 10" id="KW-0479">Metal-binding</keyword>
<feature type="binding site" evidence="10">
    <location>
        <position position="285"/>
    </location>
    <ligand>
        <name>Zn(2+)</name>
        <dbReference type="ChEBI" id="CHEBI:29105"/>
    </ligand>
</feature>
<dbReference type="PANTHER" id="PTHR32120">
    <property type="entry name" value="SMALL RIBOSOMAL SUBUNIT BIOGENESIS GTPASE RSGA"/>
    <property type="match status" value="1"/>
</dbReference>
<dbReference type="Pfam" id="PF03193">
    <property type="entry name" value="RsgA_GTPase"/>
    <property type="match status" value="1"/>
</dbReference>
<comment type="subcellular location">
    <subcellularLocation>
        <location evidence="10">Cytoplasm</location>
    </subcellularLocation>
</comment>
<gene>
    <name evidence="10 14" type="primary">rsgA</name>
    <name evidence="14" type="ORF">EOI86_09675</name>
</gene>
<comment type="similarity">
    <text evidence="10">Belongs to the TRAFAC class YlqF/YawG GTPase family. RsgA subfamily.</text>
</comment>
<dbReference type="PANTHER" id="PTHR32120:SF10">
    <property type="entry name" value="SMALL RIBOSOMAL SUBUNIT BIOGENESIS GTPASE RSGA"/>
    <property type="match status" value="1"/>
</dbReference>
<dbReference type="RefSeq" id="WP_127764851.1">
    <property type="nucleotide sequence ID" value="NZ_SADE01000001.1"/>
</dbReference>
<evidence type="ECO:0000256" key="8">
    <source>
        <dbReference type="ARBA" id="ARBA00022884"/>
    </source>
</evidence>
<dbReference type="GO" id="GO:0019843">
    <property type="term" value="F:rRNA binding"/>
    <property type="evidence" value="ECO:0007669"/>
    <property type="project" value="UniProtKB-KW"/>
</dbReference>
<evidence type="ECO:0000256" key="3">
    <source>
        <dbReference type="ARBA" id="ARBA00022723"/>
    </source>
</evidence>
<dbReference type="InterPro" id="IPR010914">
    <property type="entry name" value="RsgA_GTPase_dom"/>
</dbReference>
<dbReference type="PROSITE" id="PS51721">
    <property type="entry name" value="G_CP"/>
    <property type="match status" value="1"/>
</dbReference>
<keyword evidence="7 10" id="KW-0862">Zinc</keyword>
<feature type="domain" description="EngC GTPase" evidence="12">
    <location>
        <begin position="108"/>
        <end position="255"/>
    </location>
</feature>
<feature type="domain" description="CP-type G" evidence="13">
    <location>
        <begin position="100"/>
        <end position="257"/>
    </location>
</feature>
<feature type="region of interest" description="Disordered" evidence="11">
    <location>
        <begin position="325"/>
        <end position="353"/>
    </location>
</feature>
<evidence type="ECO:0000256" key="7">
    <source>
        <dbReference type="ARBA" id="ARBA00022833"/>
    </source>
</evidence>
<keyword evidence="9 10" id="KW-0342">GTP-binding</keyword>
<keyword evidence="2 10" id="KW-0690">Ribosome biogenesis</keyword>
<name>A0A3S2VSI1_9PROT</name>
<keyword evidence="1 10" id="KW-0963">Cytoplasm</keyword>